<evidence type="ECO:0000313" key="2">
    <source>
        <dbReference type="EMBL" id="MBP1986247.1"/>
    </source>
</evidence>
<keyword evidence="3" id="KW-1185">Reference proteome</keyword>
<dbReference type="InterPro" id="IPR055966">
    <property type="entry name" value="DUF7544"/>
</dbReference>
<sequence length="345" mass="36436">MSLAALDDIDDAIAATRALLWPFDLGRWARLAFVVFFLGGAGTVNPFQFTGNTGTGMPTDPGGSPGFWEFINSISPREWAIIAGVVGAILLIALVFGFIGAVMEFVFVESLRRERVSIRAYWGERWRQGARLLGFRIVVGLLTLGVGGGALVAAFWPLLAGVEGFSLALLAVGGAVFVAVTFGGSLVTGLTTQFVVPVMIAEDRGVLGAWRRFWPTLTGEWKEYLAYLVVRFVLGIGIAMVVGIVSVVAAIALAIPVGVVALVGVALLSVSSIAGWAIIGVAAALFALCLFVLSLFLAVPVQTFVRYYALLVLGDTEDAFDLIPERRQAIRGGDASGAAPVGDKR</sequence>
<keyword evidence="1" id="KW-0812">Transmembrane</keyword>
<feature type="transmembrane region" description="Helical" evidence="1">
    <location>
        <begin position="28"/>
        <end position="49"/>
    </location>
</feature>
<evidence type="ECO:0000313" key="3">
    <source>
        <dbReference type="Proteomes" id="UP000823736"/>
    </source>
</evidence>
<organism evidence="2 3">
    <name type="scientific">Halolamina salifodinae</name>
    <dbReference type="NCBI Taxonomy" id="1202767"/>
    <lineage>
        <taxon>Archaea</taxon>
        <taxon>Methanobacteriati</taxon>
        <taxon>Methanobacteriota</taxon>
        <taxon>Stenosarchaea group</taxon>
        <taxon>Halobacteria</taxon>
        <taxon>Halobacteriales</taxon>
        <taxon>Haloferacaceae</taxon>
    </lineage>
</organism>
<dbReference type="EMBL" id="JAGGLC010000001">
    <property type="protein sequence ID" value="MBP1986247.1"/>
    <property type="molecule type" value="Genomic_DNA"/>
</dbReference>
<feature type="transmembrane region" description="Helical" evidence="1">
    <location>
        <begin position="232"/>
        <end position="261"/>
    </location>
</feature>
<name>A0A8T4GTB1_9EURY</name>
<dbReference type="RefSeq" id="WP_209490502.1">
    <property type="nucleotide sequence ID" value="NZ_JAGGLC010000001.1"/>
</dbReference>
<dbReference type="OrthoDB" id="137652at2157"/>
<keyword evidence="1" id="KW-1133">Transmembrane helix</keyword>
<reference evidence="2" key="1">
    <citation type="submission" date="2021-03" db="EMBL/GenBank/DDBJ databases">
        <title>Genomic Encyclopedia of Type Strains, Phase IV (KMG-IV): sequencing the most valuable type-strain genomes for metagenomic binning, comparative biology and taxonomic classification.</title>
        <authorList>
            <person name="Goeker M."/>
        </authorList>
    </citation>
    <scope>NUCLEOTIDE SEQUENCE</scope>
    <source>
        <strain evidence="2">DSM 26232</strain>
    </source>
</reference>
<dbReference type="Pfam" id="PF24400">
    <property type="entry name" value="DUF7544"/>
    <property type="match status" value="1"/>
</dbReference>
<feature type="transmembrane region" description="Helical" evidence="1">
    <location>
        <begin position="273"/>
        <end position="299"/>
    </location>
</feature>
<gene>
    <name evidence="2" type="ORF">J2753_000720</name>
</gene>
<proteinExistence type="predicted"/>
<evidence type="ECO:0000256" key="1">
    <source>
        <dbReference type="SAM" id="Phobius"/>
    </source>
</evidence>
<accession>A0A8T4GTB1</accession>
<keyword evidence="1" id="KW-0472">Membrane</keyword>
<dbReference type="Proteomes" id="UP000823736">
    <property type="component" value="Unassembled WGS sequence"/>
</dbReference>
<feature type="transmembrane region" description="Helical" evidence="1">
    <location>
        <begin position="79"/>
        <end position="107"/>
    </location>
</feature>
<comment type="caution">
    <text evidence="2">The sequence shown here is derived from an EMBL/GenBank/DDBJ whole genome shotgun (WGS) entry which is preliminary data.</text>
</comment>
<feature type="transmembrane region" description="Helical" evidence="1">
    <location>
        <begin position="165"/>
        <end position="190"/>
    </location>
</feature>
<dbReference type="AlphaFoldDB" id="A0A8T4GTB1"/>
<protein>
    <submittedName>
        <fullName evidence="2">Uncharacterized protein</fullName>
    </submittedName>
</protein>
<feature type="transmembrane region" description="Helical" evidence="1">
    <location>
        <begin position="133"/>
        <end position="159"/>
    </location>
</feature>